<dbReference type="AlphaFoldDB" id="A0A5D9DDZ8"/>
<comment type="caution">
    <text evidence="2">The sequence shown here is derived from an EMBL/GenBank/DDBJ whole genome shotgun (WGS) entry which is preliminary data.</text>
</comment>
<protein>
    <submittedName>
        <fullName evidence="2">Benzoate/H(+) symporter BenE family transporter</fullName>
    </submittedName>
</protein>
<keyword evidence="1" id="KW-0812">Transmembrane</keyword>
<dbReference type="Proteomes" id="UP000324260">
    <property type="component" value="Unassembled WGS sequence"/>
</dbReference>
<dbReference type="RefSeq" id="WP_149320983.1">
    <property type="nucleotide sequence ID" value="NZ_JARWAH010000002.1"/>
</dbReference>
<feature type="transmembrane region" description="Helical" evidence="1">
    <location>
        <begin position="169"/>
        <end position="189"/>
    </location>
</feature>
<feature type="transmembrane region" description="Helical" evidence="1">
    <location>
        <begin position="209"/>
        <end position="235"/>
    </location>
</feature>
<dbReference type="Pfam" id="PF03594">
    <property type="entry name" value="BenE"/>
    <property type="match status" value="1"/>
</dbReference>
<feature type="transmembrane region" description="Helical" evidence="1">
    <location>
        <begin position="363"/>
        <end position="385"/>
    </location>
</feature>
<evidence type="ECO:0000256" key="1">
    <source>
        <dbReference type="SAM" id="Phobius"/>
    </source>
</evidence>
<feature type="transmembrane region" description="Helical" evidence="1">
    <location>
        <begin position="121"/>
        <end position="139"/>
    </location>
</feature>
<accession>A0A5D9DDZ8</accession>
<dbReference type="GO" id="GO:0042925">
    <property type="term" value="F:benzoate transmembrane transporter activity"/>
    <property type="evidence" value="ECO:0007669"/>
    <property type="project" value="InterPro"/>
</dbReference>
<sequence length="403" mass="41943">MRRFKDWSIPAVTAGFVAVLVSYAGPLAIFFQAAQSADVSPAMMTSWVWAISIGAAVSGIGLSLWLRVPVVTAWSAPGTALLVTLFPELSINEAVGAYLTAAVVILVIGVTGSFDRIIQAIPPGIASAMMAGILFQFGVGVFESLATVPALMIGMLLAYLVFKRLTPRYCLVLLLIVGIVLAVVLEGASLEGVTVQLASPTFIRPEWTWQGTLGLALPLVLVSLTGQFLPGMAILRTSGYNTPARPIVTVASLTSLAMACFGGITTVIAAITAAICTGEEAHKEPSKRYIAGVANGLFYLIGGTFAGTIVLLFTSLPGEFVAVLAGLALALIGAIASNISAFAARKEHLEASVITFLATASGVSFLGLGSAFWGVVIGTIAYNVLHRRLVGREDPQKVSSSAR</sequence>
<feature type="transmembrane region" description="Helical" evidence="1">
    <location>
        <begin position="71"/>
        <end position="89"/>
    </location>
</feature>
<evidence type="ECO:0000313" key="3">
    <source>
        <dbReference type="Proteomes" id="UP000324260"/>
    </source>
</evidence>
<dbReference type="OrthoDB" id="9792424at2"/>
<dbReference type="GO" id="GO:0005886">
    <property type="term" value="C:plasma membrane"/>
    <property type="evidence" value="ECO:0007669"/>
    <property type="project" value="TreeGrafter"/>
</dbReference>
<gene>
    <name evidence="2" type="ORF">FZZ93_03720</name>
</gene>
<feature type="transmembrane region" description="Helical" evidence="1">
    <location>
        <begin position="46"/>
        <end position="66"/>
    </location>
</feature>
<feature type="transmembrane region" description="Helical" evidence="1">
    <location>
        <begin position="12"/>
        <end position="34"/>
    </location>
</feature>
<keyword evidence="3" id="KW-1185">Reference proteome</keyword>
<name>A0A5D9DDZ8_HALER</name>
<keyword evidence="1" id="KW-1133">Transmembrane helix</keyword>
<feature type="transmembrane region" description="Helical" evidence="1">
    <location>
        <begin position="290"/>
        <end position="313"/>
    </location>
</feature>
<proteinExistence type="predicted"/>
<dbReference type="PANTHER" id="PTHR30199">
    <property type="entry name" value="MFS FAMILY TRANSPORTER, PREDICTED SUBSTRATE BENZOATE"/>
    <property type="match status" value="1"/>
</dbReference>
<keyword evidence="1" id="KW-0472">Membrane</keyword>
<evidence type="ECO:0000313" key="2">
    <source>
        <dbReference type="EMBL" id="TZG41011.1"/>
    </source>
</evidence>
<dbReference type="PANTHER" id="PTHR30199:SF0">
    <property type="entry name" value="INNER MEMBRANE PROTEIN YDCO"/>
    <property type="match status" value="1"/>
</dbReference>
<dbReference type="EMBL" id="VTPU01000002">
    <property type="protein sequence ID" value="TZG41011.1"/>
    <property type="molecule type" value="Genomic_DNA"/>
</dbReference>
<reference evidence="2 3" key="1">
    <citation type="submission" date="2019-08" db="EMBL/GenBank/DDBJ databases">
        <title>Draft Genome Sequence of Halomonas eurihalina Isolated from Preserved Hide-surface.</title>
        <authorList>
            <person name="Hussain S.A."/>
            <person name="Xu A."/>
            <person name="Sarker M."/>
            <person name="Sommers C."/>
        </authorList>
    </citation>
    <scope>NUCLEOTIDE SEQUENCE [LARGE SCALE GENOMIC DNA]</scope>
    <source>
        <strain evidence="2 3">MS1</strain>
    </source>
</reference>
<dbReference type="NCBIfam" id="TIGR00843">
    <property type="entry name" value="benE"/>
    <property type="match status" value="1"/>
</dbReference>
<feature type="transmembrane region" description="Helical" evidence="1">
    <location>
        <begin position="320"/>
        <end position="343"/>
    </location>
</feature>
<organism evidence="2 3">
    <name type="scientific">Halomonas eurihalina</name>
    <dbReference type="NCBI Taxonomy" id="42566"/>
    <lineage>
        <taxon>Bacteria</taxon>
        <taxon>Pseudomonadati</taxon>
        <taxon>Pseudomonadota</taxon>
        <taxon>Gammaproteobacteria</taxon>
        <taxon>Oceanospirillales</taxon>
        <taxon>Halomonadaceae</taxon>
        <taxon>Halomonas</taxon>
    </lineage>
</organism>
<feature type="transmembrane region" description="Helical" evidence="1">
    <location>
        <begin position="95"/>
        <end position="114"/>
    </location>
</feature>
<feature type="transmembrane region" description="Helical" evidence="1">
    <location>
        <begin position="247"/>
        <end position="275"/>
    </location>
</feature>
<feature type="transmembrane region" description="Helical" evidence="1">
    <location>
        <begin position="145"/>
        <end position="162"/>
    </location>
</feature>
<dbReference type="InterPro" id="IPR004711">
    <property type="entry name" value="Benzoate_Transporter"/>
</dbReference>